<dbReference type="Gene3D" id="3.40.30.10">
    <property type="entry name" value="Glutaredoxin"/>
    <property type="match status" value="1"/>
</dbReference>
<organism evidence="5 6">
    <name type="scientific">Litoreibacter roseus</name>
    <dbReference type="NCBI Taxonomy" id="2601869"/>
    <lineage>
        <taxon>Bacteria</taxon>
        <taxon>Pseudomonadati</taxon>
        <taxon>Pseudomonadota</taxon>
        <taxon>Alphaproteobacteria</taxon>
        <taxon>Rhodobacterales</taxon>
        <taxon>Roseobacteraceae</taxon>
        <taxon>Litoreibacter</taxon>
    </lineage>
</organism>
<gene>
    <name evidence="5" type="ORF">KIN_09990</name>
</gene>
<evidence type="ECO:0000256" key="2">
    <source>
        <dbReference type="PIRSR" id="PIRSR603782-1"/>
    </source>
</evidence>
<dbReference type="GO" id="GO:0046872">
    <property type="term" value="F:metal ion binding"/>
    <property type="evidence" value="ECO:0007669"/>
    <property type="project" value="UniProtKB-KW"/>
</dbReference>
<protein>
    <recommendedName>
        <fullName evidence="7">Protein SCO1/2</fullName>
    </recommendedName>
</protein>
<dbReference type="CDD" id="cd02968">
    <property type="entry name" value="SCO"/>
    <property type="match status" value="1"/>
</dbReference>
<feature type="binding site" evidence="2">
    <location>
        <position position="64"/>
    </location>
    <ligand>
        <name>Cu cation</name>
        <dbReference type="ChEBI" id="CHEBI:23378"/>
    </ligand>
</feature>
<evidence type="ECO:0000313" key="5">
    <source>
        <dbReference type="EMBL" id="GFE63925.1"/>
    </source>
</evidence>
<dbReference type="OrthoDB" id="9790194at2"/>
<comment type="similarity">
    <text evidence="1">Belongs to the SCO1/2 family.</text>
</comment>
<feature type="signal peptide" evidence="4">
    <location>
        <begin position="1"/>
        <end position="20"/>
    </location>
</feature>
<keyword evidence="2" id="KW-0479">Metal-binding</keyword>
<evidence type="ECO:0000256" key="3">
    <source>
        <dbReference type="PIRSR" id="PIRSR603782-2"/>
    </source>
</evidence>
<evidence type="ECO:0000313" key="6">
    <source>
        <dbReference type="Proteomes" id="UP000436822"/>
    </source>
</evidence>
<feature type="chain" id="PRO_5026967908" description="Protein SCO1/2" evidence="4">
    <location>
        <begin position="21"/>
        <end position="187"/>
    </location>
</feature>
<keyword evidence="3" id="KW-1015">Disulfide bond</keyword>
<comment type="caution">
    <text evidence="5">The sequence shown here is derived from an EMBL/GenBank/DDBJ whole genome shotgun (WGS) entry which is preliminary data.</text>
</comment>
<proteinExistence type="inferred from homology"/>
<evidence type="ECO:0000256" key="4">
    <source>
        <dbReference type="SAM" id="SignalP"/>
    </source>
</evidence>
<feature type="binding site" evidence="2">
    <location>
        <position position="60"/>
    </location>
    <ligand>
        <name>Cu cation</name>
        <dbReference type="ChEBI" id="CHEBI:23378"/>
    </ligand>
</feature>
<keyword evidence="4" id="KW-0732">Signal</keyword>
<dbReference type="AlphaFoldDB" id="A0A6N6JCP3"/>
<name>A0A6N6JCP3_9RHOB</name>
<dbReference type="InterPro" id="IPR003782">
    <property type="entry name" value="SCO1/SenC"/>
</dbReference>
<dbReference type="SUPFAM" id="SSF52833">
    <property type="entry name" value="Thioredoxin-like"/>
    <property type="match status" value="1"/>
</dbReference>
<reference evidence="5 6" key="1">
    <citation type="submission" date="2019-12" db="EMBL/GenBank/DDBJ databases">
        <title>Litoreibacter badius sp. nov., a novel bacteriochlorophyll a-containing bacterium in the genus Litoreibacter.</title>
        <authorList>
            <person name="Kanamuro M."/>
            <person name="Takabe Y."/>
            <person name="Mori K."/>
            <person name="Takaichi S."/>
            <person name="Hanada S."/>
        </authorList>
    </citation>
    <scope>NUCLEOTIDE SEQUENCE [LARGE SCALE GENOMIC DNA]</scope>
    <source>
        <strain evidence="5 6">K6</strain>
    </source>
</reference>
<feature type="binding site" evidence="2">
    <location>
        <position position="149"/>
    </location>
    <ligand>
        <name>Cu cation</name>
        <dbReference type="ChEBI" id="CHEBI:23378"/>
    </ligand>
</feature>
<dbReference type="InterPro" id="IPR036249">
    <property type="entry name" value="Thioredoxin-like_sf"/>
</dbReference>
<dbReference type="PANTHER" id="PTHR12151:SF25">
    <property type="entry name" value="LINALOOL DEHYDRATASE_ISOMERASE DOMAIN-CONTAINING PROTEIN"/>
    <property type="match status" value="1"/>
</dbReference>
<dbReference type="Proteomes" id="UP000436822">
    <property type="component" value="Unassembled WGS sequence"/>
</dbReference>
<dbReference type="Pfam" id="PF02630">
    <property type="entry name" value="SCO1-SenC"/>
    <property type="match status" value="1"/>
</dbReference>
<evidence type="ECO:0000256" key="1">
    <source>
        <dbReference type="ARBA" id="ARBA00010996"/>
    </source>
</evidence>
<feature type="disulfide bond" description="Redox-active" evidence="3">
    <location>
        <begin position="60"/>
        <end position="64"/>
    </location>
</feature>
<keyword evidence="6" id="KW-1185">Reference proteome</keyword>
<keyword evidence="2" id="KW-0186">Copper</keyword>
<dbReference type="RefSeq" id="WP_159804810.1">
    <property type="nucleotide sequence ID" value="NZ_BLJE01000001.1"/>
</dbReference>
<accession>A0A6N6JCP3</accession>
<dbReference type="PANTHER" id="PTHR12151">
    <property type="entry name" value="ELECTRON TRANSPORT PROTIN SCO1/SENC FAMILY MEMBER"/>
    <property type="match status" value="1"/>
</dbReference>
<dbReference type="EMBL" id="BLJE01000001">
    <property type="protein sequence ID" value="GFE63925.1"/>
    <property type="molecule type" value="Genomic_DNA"/>
</dbReference>
<sequence>MSRLAACAFSVFAAAGIAGAEGLPFDVGGPFTLTDHRGQERSEVDPDGNAQLVFFGYANCQQVCSAALPMMAEVAETLEADGLEISPIMITVDPKRDTVSKIGAPLKQHHPDFIGLTGSEDALQVAYDAYSVEKEEIFFDPEFGPVFSHGSFIYLLDAKGEVLTLFPPILAPEAAAEIVTKYVKSIG</sequence>
<evidence type="ECO:0008006" key="7">
    <source>
        <dbReference type="Google" id="ProtNLM"/>
    </source>
</evidence>